<accession>A0A5R9GLW3</accession>
<dbReference type="OrthoDB" id="9789573at2"/>
<reference evidence="1 2" key="1">
    <citation type="journal article" date="2019" name="Appl. Environ. Microbiol.">
        <title>Environmental Evidence and Genomic Insight of Iron-oxidizing Bacteria Preference Towards More Corrosion Resistant Stainless Steel at Higher Salinities.</title>
        <authorList>
            <person name="Garrison C.E."/>
            <person name="Price K.A."/>
            <person name="Field E.K."/>
        </authorList>
    </citation>
    <scope>NUCLEOTIDE SEQUENCE [LARGE SCALE GENOMIC DNA]</scope>
    <source>
        <strain evidence="1 2">P3</strain>
    </source>
</reference>
<dbReference type="PANTHER" id="PTHR39624">
    <property type="entry name" value="PROTEIN INVOLVED IN RIMO-MEDIATED BETA-METHYLTHIOLATION OF RIBOSOMAL PROTEIN S12 YCAO"/>
    <property type="match status" value="1"/>
</dbReference>
<name>A0A5R9GLW3_9PROT</name>
<comment type="caution">
    <text evidence="1">The sequence shown here is derived from an EMBL/GenBank/DDBJ whole genome shotgun (WGS) entry which is preliminary data.</text>
</comment>
<dbReference type="RefSeq" id="WP_138239882.1">
    <property type="nucleotide sequence ID" value="NZ_VBRZ01000015.1"/>
</dbReference>
<sequence>MRMRIGYDGGCRFTAACRSHELIIDQPTDNGGSDEGMTPPELMAASLAGCVAFYVARYCTQAGIDTTGLEVGCDWTVAEDAPRRIGVFTVEVDLPSVPENRRKAVERVANQCLVHATLMHPPVIDVVLK</sequence>
<dbReference type="SUPFAM" id="SSF82784">
    <property type="entry name" value="OsmC-like"/>
    <property type="match status" value="1"/>
</dbReference>
<evidence type="ECO:0000313" key="1">
    <source>
        <dbReference type="EMBL" id="TLS66125.1"/>
    </source>
</evidence>
<dbReference type="PANTHER" id="PTHR39624:SF2">
    <property type="entry name" value="OSMC-LIKE PROTEIN"/>
    <property type="match status" value="1"/>
</dbReference>
<dbReference type="InterPro" id="IPR015946">
    <property type="entry name" value="KH_dom-like_a/b"/>
</dbReference>
<dbReference type="InterPro" id="IPR036102">
    <property type="entry name" value="OsmC/Ohrsf"/>
</dbReference>
<gene>
    <name evidence="1" type="ORF">FEF65_11050</name>
</gene>
<protein>
    <submittedName>
        <fullName evidence="1">OsmC family protein</fullName>
    </submittedName>
</protein>
<evidence type="ECO:0000313" key="2">
    <source>
        <dbReference type="Proteomes" id="UP000306585"/>
    </source>
</evidence>
<dbReference type="Gene3D" id="3.30.300.20">
    <property type="match status" value="1"/>
</dbReference>
<keyword evidence="2" id="KW-1185">Reference proteome</keyword>
<proteinExistence type="predicted"/>
<dbReference type="EMBL" id="VBRY01000011">
    <property type="protein sequence ID" value="TLS66125.1"/>
    <property type="molecule type" value="Genomic_DNA"/>
</dbReference>
<organism evidence="1 2">
    <name type="scientific">Mariprofundus erugo</name>
    <dbReference type="NCBI Taxonomy" id="2528639"/>
    <lineage>
        <taxon>Bacteria</taxon>
        <taxon>Pseudomonadati</taxon>
        <taxon>Pseudomonadota</taxon>
        <taxon>Candidatius Mariprofundia</taxon>
        <taxon>Mariprofundales</taxon>
        <taxon>Mariprofundaceae</taxon>
        <taxon>Mariprofundus</taxon>
    </lineage>
</organism>
<dbReference type="Pfam" id="PF02566">
    <property type="entry name" value="OsmC"/>
    <property type="match status" value="1"/>
</dbReference>
<dbReference type="InterPro" id="IPR003718">
    <property type="entry name" value="OsmC/Ohr_fam"/>
</dbReference>
<dbReference type="AlphaFoldDB" id="A0A5R9GLW3"/>
<dbReference type="Proteomes" id="UP000306585">
    <property type="component" value="Unassembled WGS sequence"/>
</dbReference>